<dbReference type="Proteomes" id="UP001500552">
    <property type="component" value="Unassembled WGS sequence"/>
</dbReference>
<gene>
    <name evidence="1" type="ORF">GCM10023188_36770</name>
</gene>
<sequence>MVNGKVWVPKGRPSTFENNYDVVYDPNYSGGSFDIRAFRKTKDNPAFYEYFYIYMTQVDHVGVYTLGNPDIGTVTFSSESCEYQREDDVQGTLEITKLDMQNGIIAGKFEFTVAKPGCDTIRVTEGRFDKKLF</sequence>
<organism evidence="1 2">
    <name type="scientific">Pontibacter saemangeumensis</name>
    <dbReference type="NCBI Taxonomy" id="1084525"/>
    <lineage>
        <taxon>Bacteria</taxon>
        <taxon>Pseudomonadati</taxon>
        <taxon>Bacteroidota</taxon>
        <taxon>Cytophagia</taxon>
        <taxon>Cytophagales</taxon>
        <taxon>Hymenobacteraceae</taxon>
        <taxon>Pontibacter</taxon>
    </lineage>
</organism>
<comment type="caution">
    <text evidence="1">The sequence shown here is derived from an EMBL/GenBank/DDBJ whole genome shotgun (WGS) entry which is preliminary data.</text>
</comment>
<proteinExistence type="predicted"/>
<evidence type="ECO:0008006" key="3">
    <source>
        <dbReference type="Google" id="ProtNLM"/>
    </source>
</evidence>
<protein>
    <recommendedName>
        <fullName evidence="3">Lipocalin-like domain-containing protein</fullName>
    </recommendedName>
</protein>
<dbReference type="EMBL" id="BAABHC010000029">
    <property type="protein sequence ID" value="GAA4440002.1"/>
    <property type="molecule type" value="Genomic_DNA"/>
</dbReference>
<evidence type="ECO:0000313" key="2">
    <source>
        <dbReference type="Proteomes" id="UP001500552"/>
    </source>
</evidence>
<dbReference type="InterPro" id="IPR046219">
    <property type="entry name" value="DUF6252"/>
</dbReference>
<keyword evidence="2" id="KW-1185">Reference proteome</keyword>
<evidence type="ECO:0000313" key="1">
    <source>
        <dbReference type="EMBL" id="GAA4440002.1"/>
    </source>
</evidence>
<name>A0ABP8LZX7_9BACT</name>
<reference evidence="2" key="1">
    <citation type="journal article" date="2019" name="Int. J. Syst. Evol. Microbiol.">
        <title>The Global Catalogue of Microorganisms (GCM) 10K type strain sequencing project: providing services to taxonomists for standard genome sequencing and annotation.</title>
        <authorList>
            <consortium name="The Broad Institute Genomics Platform"/>
            <consortium name="The Broad Institute Genome Sequencing Center for Infectious Disease"/>
            <person name="Wu L."/>
            <person name="Ma J."/>
        </authorList>
    </citation>
    <scope>NUCLEOTIDE SEQUENCE [LARGE SCALE GENOMIC DNA]</scope>
    <source>
        <strain evidence="2">JCM 17926</strain>
    </source>
</reference>
<dbReference type="Pfam" id="PF19765">
    <property type="entry name" value="DUF6252"/>
    <property type="match status" value="1"/>
</dbReference>
<accession>A0ABP8LZX7</accession>